<evidence type="ECO:0000256" key="5">
    <source>
        <dbReference type="PIRSR" id="PIRSR604254-1"/>
    </source>
</evidence>
<feature type="transmembrane region" description="Helical" evidence="6">
    <location>
        <begin position="139"/>
        <end position="160"/>
    </location>
</feature>
<feature type="transmembrane region" description="Helical" evidence="6">
    <location>
        <begin position="88"/>
        <end position="106"/>
    </location>
</feature>
<evidence type="ECO:0000313" key="8">
    <source>
        <dbReference type="Proteomes" id="UP000218890"/>
    </source>
</evidence>
<dbReference type="KEGG" id="hhk:HH1059_12770"/>
<evidence type="ECO:0000256" key="3">
    <source>
        <dbReference type="ARBA" id="ARBA00022989"/>
    </source>
</evidence>
<dbReference type="PANTHER" id="PTHR20855">
    <property type="entry name" value="ADIPOR/PROGESTIN RECEPTOR-RELATED"/>
    <property type="match status" value="1"/>
</dbReference>
<feature type="transmembrane region" description="Helical" evidence="6">
    <location>
        <begin position="195"/>
        <end position="219"/>
    </location>
</feature>
<dbReference type="AlphaFoldDB" id="A0A110B5C2"/>
<feature type="transmembrane region" description="Helical" evidence="6">
    <location>
        <begin position="166"/>
        <end position="188"/>
    </location>
</feature>
<reference evidence="7" key="1">
    <citation type="submission" date="2016-02" db="EMBL/GenBank/DDBJ databases">
        <title>Halorhodospira halochloris DSM-1059 complete genome, version 2.</title>
        <authorList>
            <person name="Tsukatani Y."/>
        </authorList>
    </citation>
    <scope>NUCLEOTIDE SEQUENCE</scope>
    <source>
        <strain evidence="7">DSM 1059</strain>
    </source>
</reference>
<proteinExistence type="predicted"/>
<sequence>MSISSRSYSPGEQFADRLLHWIAIGAAIVGAIFLFVLALSRGDAALVGSVSLYALALIALFLASALCNHRLDDNHSRRAQWYRRLDHAAIFFMIAATYTPFTVSALGPPEGWLLLAFVWGVALIGIGAKLFLPRPPGHIFSVVLSLLLGWSVVVVINPMIAALSTAGLILLLIGGILYSTGVLFYIWYRLPYHNVAWHGLVVAAAACHYAAVMAAVVLAPEPVAL</sequence>
<dbReference type="RefSeq" id="WP_096409347.1">
    <property type="nucleotide sequence ID" value="NZ_AP017372.2"/>
</dbReference>
<dbReference type="Proteomes" id="UP000218890">
    <property type="component" value="Chromosome"/>
</dbReference>
<dbReference type="GO" id="GO:0046872">
    <property type="term" value="F:metal ion binding"/>
    <property type="evidence" value="ECO:0007669"/>
    <property type="project" value="UniProtKB-KW"/>
</dbReference>
<keyword evidence="5" id="KW-0862">Zinc</keyword>
<evidence type="ECO:0000256" key="6">
    <source>
        <dbReference type="SAM" id="Phobius"/>
    </source>
</evidence>
<feature type="transmembrane region" description="Helical" evidence="6">
    <location>
        <begin position="45"/>
        <end position="67"/>
    </location>
</feature>
<feature type="transmembrane region" description="Helical" evidence="6">
    <location>
        <begin position="112"/>
        <end position="132"/>
    </location>
</feature>
<organism evidence="7 8">
    <name type="scientific">Halorhodospira halochloris</name>
    <name type="common">Ectothiorhodospira halochloris</name>
    <dbReference type="NCBI Taxonomy" id="1052"/>
    <lineage>
        <taxon>Bacteria</taxon>
        <taxon>Pseudomonadati</taxon>
        <taxon>Pseudomonadota</taxon>
        <taxon>Gammaproteobacteria</taxon>
        <taxon>Chromatiales</taxon>
        <taxon>Ectothiorhodospiraceae</taxon>
        <taxon>Halorhodospira</taxon>
    </lineage>
</organism>
<dbReference type="Pfam" id="PF03006">
    <property type="entry name" value="HlyIII"/>
    <property type="match status" value="1"/>
</dbReference>
<accession>A0A110B5C2</accession>
<feature type="transmembrane region" description="Helical" evidence="6">
    <location>
        <begin position="21"/>
        <end position="39"/>
    </location>
</feature>
<evidence type="ECO:0000256" key="1">
    <source>
        <dbReference type="ARBA" id="ARBA00004141"/>
    </source>
</evidence>
<protein>
    <submittedName>
        <fullName evidence="7">Predicted membrane protein hemolysin III homolog</fullName>
    </submittedName>
</protein>
<dbReference type="PANTHER" id="PTHR20855:SF3">
    <property type="entry name" value="LD03007P"/>
    <property type="match status" value="1"/>
</dbReference>
<keyword evidence="8" id="KW-1185">Reference proteome</keyword>
<name>A0A110B5C2_HALHR</name>
<dbReference type="OrthoDB" id="9813689at2"/>
<keyword evidence="3 6" id="KW-1133">Transmembrane helix</keyword>
<gene>
    <name evidence="7" type="ORF">HH1059_12770</name>
</gene>
<keyword evidence="4 6" id="KW-0472">Membrane</keyword>
<keyword evidence="2 6" id="KW-0812">Transmembrane</keyword>
<evidence type="ECO:0000256" key="4">
    <source>
        <dbReference type="ARBA" id="ARBA00023136"/>
    </source>
</evidence>
<keyword evidence="5" id="KW-0479">Metal-binding</keyword>
<evidence type="ECO:0000256" key="2">
    <source>
        <dbReference type="ARBA" id="ARBA00022692"/>
    </source>
</evidence>
<dbReference type="EMBL" id="AP017372">
    <property type="protein sequence ID" value="BAU57985.1"/>
    <property type="molecule type" value="Genomic_DNA"/>
</dbReference>
<feature type="binding site" evidence="5">
    <location>
        <position position="198"/>
    </location>
    <ligand>
        <name>Zn(2+)</name>
        <dbReference type="ChEBI" id="CHEBI:29105"/>
    </ligand>
</feature>
<dbReference type="GO" id="GO:0016020">
    <property type="term" value="C:membrane"/>
    <property type="evidence" value="ECO:0007669"/>
    <property type="project" value="UniProtKB-SubCell"/>
</dbReference>
<dbReference type="InterPro" id="IPR004254">
    <property type="entry name" value="AdipoR/HlyIII-related"/>
</dbReference>
<comment type="subcellular location">
    <subcellularLocation>
        <location evidence="1">Membrane</location>
        <topology evidence="1">Multi-pass membrane protein</topology>
    </subcellularLocation>
</comment>
<feature type="binding site" evidence="5">
    <location>
        <position position="69"/>
    </location>
    <ligand>
        <name>Zn(2+)</name>
        <dbReference type="ChEBI" id="CHEBI:29105"/>
    </ligand>
</feature>
<evidence type="ECO:0000313" key="7">
    <source>
        <dbReference type="EMBL" id="BAU57985.1"/>
    </source>
</evidence>